<dbReference type="AlphaFoldDB" id="A0A8J4G8N6"/>
<accession>A0A8J4G8N6</accession>
<evidence type="ECO:0000313" key="2">
    <source>
        <dbReference type="Proteomes" id="UP000722791"/>
    </source>
</evidence>
<protein>
    <submittedName>
        <fullName evidence="1">Uncharacterized protein</fullName>
    </submittedName>
</protein>
<feature type="non-terminal residue" evidence="1">
    <location>
        <position position="267"/>
    </location>
</feature>
<proteinExistence type="predicted"/>
<dbReference type="EMBL" id="BNCQ01000011">
    <property type="protein sequence ID" value="GIM02318.1"/>
    <property type="molecule type" value="Genomic_DNA"/>
</dbReference>
<organism evidence="1 2">
    <name type="scientific">Volvox reticuliferus</name>
    <dbReference type="NCBI Taxonomy" id="1737510"/>
    <lineage>
        <taxon>Eukaryota</taxon>
        <taxon>Viridiplantae</taxon>
        <taxon>Chlorophyta</taxon>
        <taxon>core chlorophytes</taxon>
        <taxon>Chlorophyceae</taxon>
        <taxon>CS clade</taxon>
        <taxon>Chlamydomonadales</taxon>
        <taxon>Volvocaceae</taxon>
        <taxon>Volvox</taxon>
    </lineage>
</organism>
<gene>
    <name evidence="1" type="ORF">Vretimale_7197</name>
</gene>
<dbReference type="Proteomes" id="UP000722791">
    <property type="component" value="Unassembled WGS sequence"/>
</dbReference>
<reference evidence="1" key="1">
    <citation type="journal article" date="2021" name="Proc. Natl. Acad. Sci. U.S.A.">
        <title>Three genomes in the algal genus Volvox reveal the fate of a haploid sex-determining region after a transition to homothallism.</title>
        <authorList>
            <person name="Yamamoto K."/>
            <person name="Hamaji T."/>
            <person name="Kawai-Toyooka H."/>
            <person name="Matsuzaki R."/>
            <person name="Takahashi F."/>
            <person name="Nishimura Y."/>
            <person name="Kawachi M."/>
            <person name="Noguchi H."/>
            <person name="Minakuchi Y."/>
            <person name="Umen J.G."/>
            <person name="Toyoda A."/>
            <person name="Nozaki H."/>
        </authorList>
    </citation>
    <scope>NUCLEOTIDE SEQUENCE</scope>
    <source>
        <strain evidence="1">NIES-3785</strain>
    </source>
</reference>
<evidence type="ECO:0000313" key="1">
    <source>
        <dbReference type="EMBL" id="GIM02318.1"/>
    </source>
</evidence>
<sequence length="267" mass="27251">MRCGLIGACFRIGGHKNESSKELKLQTADSDSICDNVRTLFSSGLTVAPDGQVPSPEPAMPSPIMLASEGHLAAHAAALPACHLHLQPQTAAVQRSSAFGSSGTFRADFTSTGTGSSAVPLISKPIPLPFPGPGVPFLREAMIFSSSPAIITLFTCEGKPLYQNAASKEYFGARTSCRAAATTVPGSVGRAAEPATGSGGGGSCPCGFGTSFVTTTTCQQVSARLSREGATGGAAGAAEDLLSQVFLFEPAKLEALLRELGVLTDSD</sequence>
<comment type="caution">
    <text evidence="1">The sequence shown here is derived from an EMBL/GenBank/DDBJ whole genome shotgun (WGS) entry which is preliminary data.</text>
</comment>
<name>A0A8J4G8N6_9CHLO</name>